<protein>
    <recommendedName>
        <fullName evidence="5">Serine/threonine-protein kinase ATM</fullName>
    </recommendedName>
</protein>
<gene>
    <name evidence="3" type="ORF">VNO77_44841</name>
</gene>
<evidence type="ECO:0000256" key="1">
    <source>
        <dbReference type="SAM" id="MobiDB-lite"/>
    </source>
</evidence>
<reference evidence="3 4" key="1">
    <citation type="submission" date="2024-01" db="EMBL/GenBank/DDBJ databases">
        <title>The genomes of 5 underutilized Papilionoideae crops provide insights into root nodulation and disease resistanc.</title>
        <authorList>
            <person name="Jiang F."/>
        </authorList>
    </citation>
    <scope>NUCLEOTIDE SEQUENCE [LARGE SCALE GENOMIC DNA]</scope>
    <source>
        <strain evidence="3">LVBAO_FW01</strain>
        <tissue evidence="3">Leaves</tissue>
    </source>
</reference>
<dbReference type="Proteomes" id="UP001367508">
    <property type="component" value="Unassembled WGS sequence"/>
</dbReference>
<comment type="caution">
    <text evidence="3">The sequence shown here is derived from an EMBL/GenBank/DDBJ whole genome shotgun (WGS) entry which is preliminary data.</text>
</comment>
<evidence type="ECO:0000313" key="4">
    <source>
        <dbReference type="Proteomes" id="UP001367508"/>
    </source>
</evidence>
<sequence length="663" mass="72985">MCNHSFPSSFLSQILVFPGCLFSPFSTTHTLSFSDSDQVVYWEVAMDVVLTAGSVDVKSGDETKMNENTIMTEEALERTGDCFDSRGRRRKSKYLSSPYTNIGSKQKDLPAEKEDLRTPCLSQKAKAPVATANPLNGSSSYAKLGSKRFRKNWHRKFISCSTMSSSPEFINASSHELISGLYSAAVDCMFPIENKSFDLVEWFFCRYRVSAFQDEAELASSLVNEKGGKIGKPMGNDFTNMKSEKKRKNNIMENAVKRKSKAHSGLSDMNTKSSGGDYLRPAKKQNKERKVEEVTSLYQLRTVEINLNEGGGNYSSVPEAPPNMNCLLSEGKAVDGKSLKIEPPQEHQSAEITSVCTDANNHKCSSLVIDLQFTSPSMSVGLPEKSNGENKELVLVASNPESCVSQEGAIGNIIDHNLLVSTTSEIGYVSVNKTRLKNRMEKAAEKPLNTKLTVEIPDLNGISNECNSVGREFETINFLSPGPRSKQSRSTETTDYIRVEDNGESLGTCLFLRFAPGLYIPSKEDLMTTFCRFGPLKASETQLLKDTGGAQVVFVRSADAAEAFRSVEQNKLFSIGGSAIVDYKLQHLSVACPQVSIVTPTQPTGPMPMPGEPRPPLQFIKQNLQMMTSILENSGDNLSPQMRAKLDAEIKNLMKKVNSRANV</sequence>
<dbReference type="PANTHER" id="PTHR35491:SF12">
    <property type="entry name" value="RRM DOMAIN-CONTAINING PROTEIN"/>
    <property type="match status" value="1"/>
</dbReference>
<keyword evidence="4" id="KW-1185">Reference proteome</keyword>
<dbReference type="PANTHER" id="PTHR35491">
    <property type="entry name" value="OS12G0638500-LIKE PROTEIN"/>
    <property type="match status" value="1"/>
</dbReference>
<name>A0AAN9JYT9_CANGL</name>
<keyword evidence="2" id="KW-0732">Signal</keyword>
<evidence type="ECO:0000256" key="2">
    <source>
        <dbReference type="SAM" id="SignalP"/>
    </source>
</evidence>
<proteinExistence type="predicted"/>
<evidence type="ECO:0008006" key="5">
    <source>
        <dbReference type="Google" id="ProtNLM"/>
    </source>
</evidence>
<feature type="region of interest" description="Disordered" evidence="1">
    <location>
        <begin position="257"/>
        <end position="290"/>
    </location>
</feature>
<accession>A0AAN9JYT9</accession>
<dbReference type="AlphaFoldDB" id="A0AAN9JYT9"/>
<feature type="signal peptide" evidence="2">
    <location>
        <begin position="1"/>
        <end position="22"/>
    </location>
</feature>
<evidence type="ECO:0000313" key="3">
    <source>
        <dbReference type="EMBL" id="KAK7306881.1"/>
    </source>
</evidence>
<feature type="chain" id="PRO_5042810951" description="Serine/threonine-protein kinase ATM" evidence="2">
    <location>
        <begin position="23"/>
        <end position="663"/>
    </location>
</feature>
<dbReference type="EMBL" id="JAYMYQ010000011">
    <property type="protein sequence ID" value="KAK7306881.1"/>
    <property type="molecule type" value="Genomic_DNA"/>
</dbReference>
<organism evidence="3 4">
    <name type="scientific">Canavalia gladiata</name>
    <name type="common">Sword bean</name>
    <name type="synonym">Dolichos gladiatus</name>
    <dbReference type="NCBI Taxonomy" id="3824"/>
    <lineage>
        <taxon>Eukaryota</taxon>
        <taxon>Viridiplantae</taxon>
        <taxon>Streptophyta</taxon>
        <taxon>Embryophyta</taxon>
        <taxon>Tracheophyta</taxon>
        <taxon>Spermatophyta</taxon>
        <taxon>Magnoliopsida</taxon>
        <taxon>eudicotyledons</taxon>
        <taxon>Gunneridae</taxon>
        <taxon>Pentapetalae</taxon>
        <taxon>rosids</taxon>
        <taxon>fabids</taxon>
        <taxon>Fabales</taxon>
        <taxon>Fabaceae</taxon>
        <taxon>Papilionoideae</taxon>
        <taxon>50 kb inversion clade</taxon>
        <taxon>NPAAA clade</taxon>
        <taxon>indigoferoid/millettioid clade</taxon>
        <taxon>Phaseoleae</taxon>
        <taxon>Canavalia</taxon>
    </lineage>
</organism>